<evidence type="ECO:0000313" key="1">
    <source>
        <dbReference type="EMBL" id="ACI11986.1"/>
    </source>
</evidence>
<keyword evidence="1" id="KW-0449">Lipoprotein</keyword>
<accession>B5RJU7</accession>
<name>B5RJU7_KLEV3</name>
<proteinExistence type="predicted"/>
<organism evidence="1 2">
    <name type="scientific">Klebsiella variicola (strain 342)</name>
    <name type="common">Klebsiella pneumoniae</name>
    <dbReference type="NCBI Taxonomy" id="507522"/>
    <lineage>
        <taxon>Bacteria</taxon>
        <taxon>Pseudomonadati</taxon>
        <taxon>Pseudomonadota</taxon>
        <taxon>Gammaproteobacteria</taxon>
        <taxon>Enterobacterales</taxon>
        <taxon>Enterobacteriaceae</taxon>
        <taxon>Klebsiella/Raoultella group</taxon>
        <taxon>Klebsiella</taxon>
        <taxon>Klebsiella pneumoniae complex</taxon>
    </lineage>
</organism>
<dbReference type="PROSITE" id="PS51257">
    <property type="entry name" value="PROKAR_LIPOPROTEIN"/>
    <property type="match status" value="1"/>
</dbReference>
<dbReference type="Proteomes" id="UP000001734">
    <property type="component" value="Plasmid pKP187"/>
</dbReference>
<protein>
    <submittedName>
        <fullName evidence="1">Putative lipoprotein</fullName>
    </submittedName>
</protein>
<dbReference type="EMBL" id="CP000965">
    <property type="protein sequence ID" value="ACI11986.1"/>
    <property type="molecule type" value="Genomic_DNA"/>
</dbReference>
<dbReference type="AlphaFoldDB" id="B5RJU7"/>
<dbReference type="KEGG" id="kpe:KPK_A0019"/>
<dbReference type="BioCyc" id="KPNE507522:GI0B-5557-MONOMER"/>
<geneLocation type="plasmid" evidence="1 2">
    <name>pKP187</name>
</geneLocation>
<keyword evidence="1" id="KW-0614">Plasmid</keyword>
<gene>
    <name evidence="1" type="ordered locus">KPK_A0019</name>
</gene>
<dbReference type="HOGENOM" id="CLU_2954453_0_0_6"/>
<sequence>MNTVLLRRQHFSSHLVVVACNHLLFLQEQSNFRRITACPENRYITKYNILKYAHLFSLE</sequence>
<reference evidence="1 2" key="1">
    <citation type="journal article" date="2008" name="PLoS Genet.">
        <title>Complete genome sequence of the N2-fixing broad host range endophyte Klebsiella pneumoniae 342 and virulence predictions verified in mice.</title>
        <authorList>
            <person name="Fouts D.E."/>
            <person name="Tyler H.L."/>
            <person name="DeBoy R.T."/>
            <person name="Daugherty S."/>
            <person name="Ren Q."/>
            <person name="Badger J.H."/>
            <person name="Durkin A.S."/>
            <person name="Huot H."/>
            <person name="Shrivastava S."/>
            <person name="Kothari S."/>
            <person name="Dodson R.J."/>
            <person name="Mohamoud Y."/>
            <person name="Khouri H."/>
            <person name="Roesch L.F."/>
            <person name="Krogfelt K.A."/>
            <person name="Struve C."/>
            <person name="Triplett E.W."/>
            <person name="Methe B.A."/>
        </authorList>
    </citation>
    <scope>NUCLEOTIDE SEQUENCE [LARGE SCALE GENOMIC DNA]</scope>
    <source>
        <strain evidence="1 2">342</strain>
        <plasmid evidence="2">Plasmid pKP187</plasmid>
    </source>
</reference>
<evidence type="ECO:0000313" key="2">
    <source>
        <dbReference type="Proteomes" id="UP000001734"/>
    </source>
</evidence>